<organism evidence="1 2">
    <name type="scientific">Rhodovulum sulfidophilum</name>
    <name type="common">Rhodobacter sulfidophilus</name>
    <dbReference type="NCBI Taxonomy" id="35806"/>
    <lineage>
        <taxon>Bacteria</taxon>
        <taxon>Pseudomonadati</taxon>
        <taxon>Pseudomonadota</taxon>
        <taxon>Alphaproteobacteria</taxon>
        <taxon>Rhodobacterales</taxon>
        <taxon>Paracoccaceae</taxon>
        <taxon>Rhodovulum</taxon>
    </lineage>
</organism>
<dbReference type="EMBL" id="QFPW01000015">
    <property type="protein sequence ID" value="PZQ47802.1"/>
    <property type="molecule type" value="Genomic_DNA"/>
</dbReference>
<proteinExistence type="predicted"/>
<comment type="caution">
    <text evidence="1">The sequence shown here is derived from an EMBL/GenBank/DDBJ whole genome shotgun (WGS) entry which is preliminary data.</text>
</comment>
<sequence length="93" mass="9885">MITVRLAYAAAPSLRPRPGAEIRPGAHVVIELGRLSGARPAPPPRPLRLAQRLAAPLADGAPHREPSLARTEAARAFAEGTFLLPGQIIDRRA</sequence>
<dbReference type="Proteomes" id="UP000249185">
    <property type="component" value="Unassembled WGS sequence"/>
</dbReference>
<evidence type="ECO:0000313" key="2">
    <source>
        <dbReference type="Proteomes" id="UP000249185"/>
    </source>
</evidence>
<name>A0A2W5N2X6_RHOSU</name>
<protein>
    <submittedName>
        <fullName evidence="1">Uncharacterized protein</fullName>
    </submittedName>
</protein>
<gene>
    <name evidence="1" type="ORF">DI556_16450</name>
</gene>
<reference evidence="1 2" key="1">
    <citation type="submission" date="2017-08" db="EMBL/GenBank/DDBJ databases">
        <title>Infants hospitalized years apart are colonized by the same room-sourced microbial strains.</title>
        <authorList>
            <person name="Brooks B."/>
            <person name="Olm M.R."/>
            <person name="Firek B.A."/>
            <person name="Baker R."/>
            <person name="Thomas B.C."/>
            <person name="Morowitz M.J."/>
            <person name="Banfield J.F."/>
        </authorList>
    </citation>
    <scope>NUCLEOTIDE SEQUENCE [LARGE SCALE GENOMIC DNA]</scope>
    <source>
        <strain evidence="1">S2_005_002_R2_34</strain>
    </source>
</reference>
<accession>A0A2W5N2X6</accession>
<evidence type="ECO:0000313" key="1">
    <source>
        <dbReference type="EMBL" id="PZQ47802.1"/>
    </source>
</evidence>
<dbReference type="AlphaFoldDB" id="A0A2W5N2X6"/>